<gene>
    <name evidence="1" type="ORF">V6N11_074291</name>
</gene>
<sequence length="280" mass="31483">MNNQELVFTLAQADGHRRRGWGQVERQGFTRDGVRGFYLGSKWGIFPLWSWLFSNKGEGFSLLKKWVKVWSDLGVVYGGCVSAFISLDRAHYQARSVLPLMALILPERGGTGLVCSLEPPNWGSTPPVPSDLSSSMEVPDWCSVELWAPAPCSEDMKMVLAQVARWFFGHLSSTFFRSISLLIRCKFRDRPRSDKPPLLLCKLHPPLKPPYSLAYSATWGWAVVADRSLVLGIIYASMQESHFFLVRFIVMVLNPVSIDSLMKRPPSPVEGGAYLRTELS</sequence>
<keyword evidence="2" id="KW-1185">Reference proteome</keyword>
<dbReference type="Proteomes" id="UP001396334">
    <property type="component" value="Unassembled WGS sequence"/>
</dbReference>
<protein>
    <submittedName>
        <fullName evidence="1">Uncharacterized protein</fullName>
    </submittedName>
</protein>
<accession>A0ABR2R339</accession>
<organism evidence="1 2">
    <name type="scientific">Hibiscus sabdariffa</name>
    <name type="common">roselle</name>
    <dbReference type="NCBI Taxonomy" id="183260"/>
    <lineage>
        <taxon>Eukaryota</taxon>
        <taxon>Viridiplantae</taxon>
        <taxon>Streptophyta</taxon>
        <taxon>Embryophyta</taxon>
        <taxon>Tracheophyta</taxon>
        <taxon>Spermatophyta</taxon>
        <taxon>Magnoliopsida</taxon>
        <taxon>eudicotyledons</taxon>
        <taxon>Gunneridae</taxon>
        <taxon>Pentapetalae</taxon>
        <taxon>rosids</taxon>
        <taxon>malvids</taxon>
        <taxon>Malvales</taxon>
        <taxon>Malvaceae</taxon>
        <taxon>Malvoideae</taxon>
        <taxon>Hibiscus</taxon>
    </lineage>
</organism>
<dbReference type="EMBL" id="JBBPBN010000026">
    <property type="protein sequence ID" value="KAK9007363.1"/>
    <property type="molecule type" value="Genomic_DNA"/>
</dbReference>
<proteinExistence type="predicted"/>
<reference evidence="1 2" key="1">
    <citation type="journal article" date="2024" name="G3 (Bethesda)">
        <title>Genome assembly of Hibiscus sabdariffa L. provides insights into metabolisms of medicinal natural products.</title>
        <authorList>
            <person name="Kim T."/>
        </authorList>
    </citation>
    <scope>NUCLEOTIDE SEQUENCE [LARGE SCALE GENOMIC DNA]</scope>
    <source>
        <strain evidence="1">TK-2024</strain>
        <tissue evidence="1">Old leaves</tissue>
    </source>
</reference>
<evidence type="ECO:0000313" key="2">
    <source>
        <dbReference type="Proteomes" id="UP001396334"/>
    </source>
</evidence>
<evidence type="ECO:0000313" key="1">
    <source>
        <dbReference type="EMBL" id="KAK9007363.1"/>
    </source>
</evidence>
<name>A0ABR2R339_9ROSI</name>
<comment type="caution">
    <text evidence="1">The sequence shown here is derived from an EMBL/GenBank/DDBJ whole genome shotgun (WGS) entry which is preliminary data.</text>
</comment>